<name>A0A1F5GSA5_9BACT</name>
<dbReference type="AlphaFoldDB" id="A0A1F5GSA5"/>
<proteinExistence type="predicted"/>
<sequence>MEAKVIKEKIAPREKPTLNIPQYKSIILSPFWTANLPPFGEKIAFTQDKAVYGRLEYKEVFPVLIKPDY</sequence>
<gene>
    <name evidence="1" type="ORF">A3A48_01320</name>
</gene>
<dbReference type="Proteomes" id="UP000178336">
    <property type="component" value="Unassembled WGS sequence"/>
</dbReference>
<evidence type="ECO:0000313" key="1">
    <source>
        <dbReference type="EMBL" id="OGD94709.1"/>
    </source>
</evidence>
<evidence type="ECO:0000313" key="2">
    <source>
        <dbReference type="Proteomes" id="UP000178336"/>
    </source>
</evidence>
<comment type="caution">
    <text evidence="1">The sequence shown here is derived from an EMBL/GenBank/DDBJ whole genome shotgun (WGS) entry which is preliminary data.</text>
</comment>
<dbReference type="EMBL" id="MFBN01000042">
    <property type="protein sequence ID" value="OGD94709.1"/>
    <property type="molecule type" value="Genomic_DNA"/>
</dbReference>
<reference evidence="1 2" key="1">
    <citation type="journal article" date="2016" name="Nat. Commun.">
        <title>Thousands of microbial genomes shed light on interconnected biogeochemical processes in an aquifer system.</title>
        <authorList>
            <person name="Anantharaman K."/>
            <person name="Brown C.T."/>
            <person name="Hug L.A."/>
            <person name="Sharon I."/>
            <person name="Castelle C.J."/>
            <person name="Probst A.J."/>
            <person name="Thomas B.C."/>
            <person name="Singh A."/>
            <person name="Wilkins M.J."/>
            <person name="Karaoz U."/>
            <person name="Brodie E.L."/>
            <person name="Williams K.H."/>
            <person name="Hubbard S.S."/>
            <person name="Banfield J.F."/>
        </authorList>
    </citation>
    <scope>NUCLEOTIDE SEQUENCE [LARGE SCALE GENOMIC DNA]</scope>
</reference>
<accession>A0A1F5GSA5</accession>
<protein>
    <submittedName>
        <fullName evidence="1">Uncharacterized protein</fullName>
    </submittedName>
</protein>
<organism evidence="1 2">
    <name type="scientific">Candidatus Curtissbacteria bacterium RIFCSPLOWO2_01_FULL_37_9</name>
    <dbReference type="NCBI Taxonomy" id="1797724"/>
    <lineage>
        <taxon>Bacteria</taxon>
        <taxon>Candidatus Curtissiibacteriota</taxon>
    </lineage>
</organism>